<dbReference type="InterPro" id="IPR055343">
    <property type="entry name" value="CREG_beta-barrel"/>
</dbReference>
<evidence type="ECO:0000259" key="1">
    <source>
        <dbReference type="Pfam" id="PF13883"/>
    </source>
</evidence>
<reference evidence="2 3" key="1">
    <citation type="submission" date="2020-08" db="EMBL/GenBank/DDBJ databases">
        <title>Genomic Encyclopedia of Type Strains, Phase III (KMG-III): the genomes of soil and plant-associated and newly described type strains.</title>
        <authorList>
            <person name="Whitman W."/>
        </authorList>
    </citation>
    <scope>NUCLEOTIDE SEQUENCE [LARGE SCALE GENOMIC DNA]</scope>
    <source>
        <strain evidence="2 3">CECT 8075</strain>
    </source>
</reference>
<dbReference type="RefSeq" id="WP_246421063.1">
    <property type="nucleotide sequence ID" value="NZ_JACHXU010000030.1"/>
</dbReference>
<dbReference type="GO" id="GO:0005737">
    <property type="term" value="C:cytoplasm"/>
    <property type="evidence" value="ECO:0007669"/>
    <property type="project" value="UniProtKB-ARBA"/>
</dbReference>
<dbReference type="Gene3D" id="2.30.110.10">
    <property type="entry name" value="Electron Transport, Fmn-binding Protein, Chain A"/>
    <property type="match status" value="1"/>
</dbReference>
<sequence length="154" mass="15606">MTDAGLAKSIVRAARSASLGTIESDGGPFVSLVTVAATSGSDPESVPTVLMLLSGLARHTQNLNANASASLLLAEAPSGTTGEPLAAARVTLVGTVKKLESGSDAEARAVFLDAHPSAELYAGFGDFAIYEFSITTAHLVAGFGRIETVSADQL</sequence>
<dbReference type="SUPFAM" id="SSF50475">
    <property type="entry name" value="FMN-binding split barrel"/>
    <property type="match status" value="1"/>
</dbReference>
<dbReference type="PIRSF" id="PIRSF004633">
    <property type="entry name" value="UCP_PLP_oxd"/>
    <property type="match status" value="1"/>
</dbReference>
<name>A0A7W5E4F5_9BACT</name>
<dbReference type="EMBL" id="JACHXU010000030">
    <property type="protein sequence ID" value="MBB3209996.1"/>
    <property type="molecule type" value="Genomic_DNA"/>
</dbReference>
<proteinExistence type="predicted"/>
<accession>A0A7W5E4F5</accession>
<dbReference type="PANTHER" id="PTHR13343:SF17">
    <property type="entry name" value="CELLULAR REPRESSOR OF E1A-STIMULATED GENES, ISOFORM A"/>
    <property type="match status" value="1"/>
</dbReference>
<comment type="caution">
    <text evidence="2">The sequence shown here is derived from an EMBL/GenBank/DDBJ whole genome shotgun (WGS) entry which is preliminary data.</text>
</comment>
<dbReference type="InterPro" id="IPR012349">
    <property type="entry name" value="Split_barrel_FMN-bd"/>
</dbReference>
<feature type="domain" description="CREG-like beta-barrel" evidence="1">
    <location>
        <begin position="3"/>
        <end position="153"/>
    </location>
</feature>
<dbReference type="Proteomes" id="UP000536179">
    <property type="component" value="Unassembled WGS sequence"/>
</dbReference>
<dbReference type="InterPro" id="IPR014419">
    <property type="entry name" value="HutZ"/>
</dbReference>
<organism evidence="2 3">
    <name type="scientific">Aporhodopirellula rubra</name>
    <dbReference type="NCBI Taxonomy" id="980271"/>
    <lineage>
        <taxon>Bacteria</taxon>
        <taxon>Pseudomonadati</taxon>
        <taxon>Planctomycetota</taxon>
        <taxon>Planctomycetia</taxon>
        <taxon>Pirellulales</taxon>
        <taxon>Pirellulaceae</taxon>
        <taxon>Aporhodopirellula</taxon>
    </lineage>
</organism>
<evidence type="ECO:0000313" key="2">
    <source>
        <dbReference type="EMBL" id="MBB3209996.1"/>
    </source>
</evidence>
<dbReference type="AlphaFoldDB" id="A0A7W5E4F5"/>
<keyword evidence="3" id="KW-1185">Reference proteome</keyword>
<protein>
    <recommendedName>
        <fullName evidence="1">CREG-like beta-barrel domain-containing protein</fullName>
    </recommendedName>
</protein>
<dbReference type="PANTHER" id="PTHR13343">
    <property type="entry name" value="CREG1 PROTEIN"/>
    <property type="match status" value="1"/>
</dbReference>
<dbReference type="Pfam" id="PF13883">
    <property type="entry name" value="CREG_beta-barrel"/>
    <property type="match status" value="1"/>
</dbReference>
<gene>
    <name evidence="2" type="ORF">FHS27_005842</name>
</gene>
<evidence type="ECO:0000313" key="3">
    <source>
        <dbReference type="Proteomes" id="UP000536179"/>
    </source>
</evidence>